<dbReference type="Proteomes" id="UP001218629">
    <property type="component" value="Chromosome"/>
</dbReference>
<organism evidence="1 2">
    <name type="scientific">Streptomyces yunnanensis</name>
    <dbReference type="NCBI Taxonomy" id="156453"/>
    <lineage>
        <taxon>Bacteria</taxon>
        <taxon>Bacillati</taxon>
        <taxon>Actinomycetota</taxon>
        <taxon>Actinomycetes</taxon>
        <taxon>Kitasatosporales</taxon>
        <taxon>Streptomycetaceae</taxon>
        <taxon>Streptomyces</taxon>
    </lineage>
</organism>
<evidence type="ECO:0000313" key="1">
    <source>
        <dbReference type="EMBL" id="WEB46089.1"/>
    </source>
</evidence>
<dbReference type="EMBL" id="CP095749">
    <property type="protein sequence ID" value="WEB46089.1"/>
    <property type="molecule type" value="Genomic_DNA"/>
</dbReference>
<accession>A0ABY8ALX2</accession>
<sequence>MAANRLAAVGRSGVDVTVVNPRPDFVERIRLHEHAAGAPRAIRPLRGLLRPDVRLRVRRRTRSPSDPCGSTTAARSTSTICCTRWAARPPAA</sequence>
<protein>
    <submittedName>
        <fullName evidence="1">Uncharacterized protein</fullName>
    </submittedName>
</protein>
<dbReference type="RefSeq" id="WP_275312034.1">
    <property type="nucleotide sequence ID" value="NZ_CP095749.1"/>
</dbReference>
<reference evidence="1 2" key="1">
    <citation type="submission" date="2022-03" db="EMBL/GenBank/DDBJ databases">
        <title>Streptomyces yunnanensis P86,complete genome.</title>
        <authorList>
            <person name="Chen S."/>
            <person name="Zhang Q."/>
        </authorList>
    </citation>
    <scope>NUCLEOTIDE SEQUENCE [LARGE SCALE GENOMIC DNA]</scope>
    <source>
        <strain evidence="1 2">P86</strain>
    </source>
</reference>
<name>A0ABY8ALX2_9ACTN</name>
<proteinExistence type="predicted"/>
<gene>
    <name evidence="1" type="ORF">MOV08_41090</name>
</gene>
<evidence type="ECO:0000313" key="2">
    <source>
        <dbReference type="Proteomes" id="UP001218629"/>
    </source>
</evidence>
<keyword evidence="2" id="KW-1185">Reference proteome</keyword>